<accession>A0A7M5UHT0</accession>
<dbReference type="RefSeq" id="XP_066933643.1">
    <property type="nucleotide sequence ID" value="XM_067077542.1"/>
</dbReference>
<reference evidence="1" key="1">
    <citation type="submission" date="2021-01" db="UniProtKB">
        <authorList>
            <consortium name="EnsemblMetazoa"/>
        </authorList>
    </citation>
    <scope>IDENTIFICATION</scope>
</reference>
<protein>
    <submittedName>
        <fullName evidence="1">Uncharacterized protein</fullName>
    </submittedName>
</protein>
<dbReference type="Proteomes" id="UP000594262">
    <property type="component" value="Unplaced"/>
</dbReference>
<sequence>MELTSEACQKEIIERLEFLKVIKAHTQNEQIIAEENIELIKREIDQSVDFHLENLQKRGAWLKLHAEHVYGLMQESLAQKQEQIEIGISSITSVLEDKDSYRLSEEQACNEMKNILNTSWPSASENAVLTFSASNSALSESILAYGNIGTTLKDESESFILAEDDDGIEIIPKEQNLFPRDSVSDWLLNKSSSPDEVSEVAEKDSYSDWLVCSKNDPAFMKVEPSPWLLRECDTDSGHWSAFTSSTKSEQPIEYASFLIKNLQISKKDVIDDLDKDETDLNTFLHKSSSPSDSTQNYQYPKRQFLEHWDFLNEQDSSKYLVAKKDIPAAKPKEEETCQWLYRKDVDECRQEKCTANGCDLFDKNWLRTASDW</sequence>
<name>A0A7M5UHT0_9CNID</name>
<organism evidence="1 2">
    <name type="scientific">Clytia hemisphaerica</name>
    <dbReference type="NCBI Taxonomy" id="252671"/>
    <lineage>
        <taxon>Eukaryota</taxon>
        <taxon>Metazoa</taxon>
        <taxon>Cnidaria</taxon>
        <taxon>Hydrozoa</taxon>
        <taxon>Hydroidolina</taxon>
        <taxon>Leptothecata</taxon>
        <taxon>Obeliida</taxon>
        <taxon>Clytiidae</taxon>
        <taxon>Clytia</taxon>
    </lineage>
</organism>
<dbReference type="EnsemblMetazoa" id="CLYHEMT010736.1">
    <property type="protein sequence ID" value="CLYHEMP010736.1"/>
    <property type="gene ID" value="CLYHEMG010736"/>
</dbReference>
<proteinExistence type="predicted"/>
<dbReference type="GeneID" id="136821310"/>
<dbReference type="AlphaFoldDB" id="A0A7M5UHT0"/>
<evidence type="ECO:0000313" key="1">
    <source>
        <dbReference type="EnsemblMetazoa" id="CLYHEMP010736.1"/>
    </source>
</evidence>
<evidence type="ECO:0000313" key="2">
    <source>
        <dbReference type="Proteomes" id="UP000594262"/>
    </source>
</evidence>
<keyword evidence="2" id="KW-1185">Reference proteome</keyword>